<keyword evidence="4" id="KW-1185">Reference proteome</keyword>
<evidence type="ECO:0000313" key="3">
    <source>
        <dbReference type="EMBL" id="GJT79318.1"/>
    </source>
</evidence>
<gene>
    <name evidence="3" type="ORF">Tco_1053660</name>
</gene>
<evidence type="ECO:0000256" key="1">
    <source>
        <dbReference type="SAM" id="Coils"/>
    </source>
</evidence>
<feature type="coiled-coil region" evidence="1">
    <location>
        <begin position="322"/>
        <end position="349"/>
    </location>
</feature>
<feature type="compositionally biased region" description="Basic and acidic residues" evidence="2">
    <location>
        <begin position="379"/>
        <end position="390"/>
    </location>
</feature>
<accession>A0ABQ5GUI8</accession>
<protein>
    <recommendedName>
        <fullName evidence="5">Transposase</fullName>
    </recommendedName>
</protein>
<reference evidence="3" key="2">
    <citation type="submission" date="2022-01" db="EMBL/GenBank/DDBJ databases">
        <authorList>
            <person name="Yamashiro T."/>
            <person name="Shiraishi A."/>
            <person name="Satake H."/>
            <person name="Nakayama K."/>
        </authorList>
    </citation>
    <scope>NUCLEOTIDE SEQUENCE</scope>
</reference>
<reference evidence="3" key="1">
    <citation type="journal article" date="2022" name="Int. J. Mol. Sci.">
        <title>Draft Genome of Tanacetum Coccineum: Genomic Comparison of Closely Related Tanacetum-Family Plants.</title>
        <authorList>
            <person name="Yamashiro T."/>
            <person name="Shiraishi A."/>
            <person name="Nakayama K."/>
            <person name="Satake H."/>
        </authorList>
    </citation>
    <scope>NUCLEOTIDE SEQUENCE</scope>
</reference>
<feature type="compositionally biased region" description="Basic and acidic residues" evidence="2">
    <location>
        <begin position="192"/>
        <end position="204"/>
    </location>
</feature>
<evidence type="ECO:0008006" key="5">
    <source>
        <dbReference type="Google" id="ProtNLM"/>
    </source>
</evidence>
<feature type="region of interest" description="Disordered" evidence="2">
    <location>
        <begin position="55"/>
        <end position="74"/>
    </location>
</feature>
<keyword evidence="1" id="KW-0175">Coiled coil</keyword>
<evidence type="ECO:0000256" key="2">
    <source>
        <dbReference type="SAM" id="MobiDB-lite"/>
    </source>
</evidence>
<name>A0ABQ5GUI8_9ASTR</name>
<proteinExistence type="predicted"/>
<feature type="region of interest" description="Disordered" evidence="2">
    <location>
        <begin position="379"/>
        <end position="400"/>
    </location>
</feature>
<comment type="caution">
    <text evidence="3">The sequence shown here is derived from an EMBL/GenBank/DDBJ whole genome shotgun (WGS) entry which is preliminary data.</text>
</comment>
<sequence>MMTTLKKIANEAMADFINNENDVVAHVLDDDDVVVSDDDEVNPSTNVEEMACVAPRSHGGDAGGSPPRQPTRPVPAQCQSSMCYVLEMGNRSLRRAFRRKLMETTCRIGFVYEDLVRPLPLACEWEEIPEAYKAHIYPTLESYFNLAEWYNKQDKVVVDRNVYTVGERVRLGLELKLRLLWRKNKNRIKADHYAKHTSPDEAKNHPPPPKVWGDRTQDDWNELKVDKGYYEDLIETWRKGHSNKKTGEFKTKENEQRYLDMKAMKDKITACLIPFKTDQEILDEIVPSDNRQNMSGMGRKLLGGGLTSRRRANRAFGDIMTRDQITQMFRQQEQEKELYRKQAEEAQTRAYLASLKADAYQNSEAINAALVEQLAQDLARENNNESSSRDGRRRAATNGW</sequence>
<organism evidence="3 4">
    <name type="scientific">Tanacetum coccineum</name>
    <dbReference type="NCBI Taxonomy" id="301880"/>
    <lineage>
        <taxon>Eukaryota</taxon>
        <taxon>Viridiplantae</taxon>
        <taxon>Streptophyta</taxon>
        <taxon>Embryophyta</taxon>
        <taxon>Tracheophyta</taxon>
        <taxon>Spermatophyta</taxon>
        <taxon>Magnoliopsida</taxon>
        <taxon>eudicotyledons</taxon>
        <taxon>Gunneridae</taxon>
        <taxon>Pentapetalae</taxon>
        <taxon>asterids</taxon>
        <taxon>campanulids</taxon>
        <taxon>Asterales</taxon>
        <taxon>Asteraceae</taxon>
        <taxon>Asteroideae</taxon>
        <taxon>Anthemideae</taxon>
        <taxon>Anthemidinae</taxon>
        <taxon>Tanacetum</taxon>
    </lineage>
</organism>
<evidence type="ECO:0000313" key="4">
    <source>
        <dbReference type="Proteomes" id="UP001151760"/>
    </source>
</evidence>
<feature type="compositionally biased region" description="Basic residues" evidence="2">
    <location>
        <begin position="391"/>
        <end position="400"/>
    </location>
</feature>
<feature type="region of interest" description="Disordered" evidence="2">
    <location>
        <begin position="192"/>
        <end position="216"/>
    </location>
</feature>
<dbReference type="EMBL" id="BQNB010018887">
    <property type="protein sequence ID" value="GJT79318.1"/>
    <property type="molecule type" value="Genomic_DNA"/>
</dbReference>
<dbReference type="Proteomes" id="UP001151760">
    <property type="component" value="Unassembled WGS sequence"/>
</dbReference>